<dbReference type="EMBL" id="FNDJ01000031">
    <property type="protein sequence ID" value="SDL83650.1"/>
    <property type="molecule type" value="Genomic_DNA"/>
</dbReference>
<keyword evidence="1" id="KW-0805">Transcription regulation</keyword>
<name>A0A1G9NAZ8_9ACTN</name>
<dbReference type="Gene3D" id="1.10.10.10">
    <property type="entry name" value="Winged helix-like DNA-binding domain superfamily/Winged helix DNA-binding domain"/>
    <property type="match status" value="1"/>
</dbReference>
<keyword evidence="3" id="KW-0804">Transcription</keyword>
<dbReference type="Proteomes" id="UP000199202">
    <property type="component" value="Unassembled WGS sequence"/>
</dbReference>
<evidence type="ECO:0000256" key="1">
    <source>
        <dbReference type="ARBA" id="ARBA00023015"/>
    </source>
</evidence>
<dbReference type="STRING" id="633440.SAMN05421869_13191"/>
<organism evidence="6 7">
    <name type="scientific">Nonomuraea jiangxiensis</name>
    <dbReference type="NCBI Taxonomy" id="633440"/>
    <lineage>
        <taxon>Bacteria</taxon>
        <taxon>Bacillati</taxon>
        <taxon>Actinomycetota</taxon>
        <taxon>Actinomycetes</taxon>
        <taxon>Streptosporangiales</taxon>
        <taxon>Streptosporangiaceae</taxon>
        <taxon>Nonomuraea</taxon>
    </lineage>
</organism>
<dbReference type="CDD" id="cd00090">
    <property type="entry name" value="HTH_ARSR"/>
    <property type="match status" value="1"/>
</dbReference>
<dbReference type="OrthoDB" id="9810923at2"/>
<dbReference type="InterPro" id="IPR001845">
    <property type="entry name" value="HTH_ArsR_DNA-bd_dom"/>
</dbReference>
<dbReference type="PANTHER" id="PTHR43132:SF2">
    <property type="entry name" value="ARSENICAL RESISTANCE OPERON REPRESSOR ARSR-RELATED"/>
    <property type="match status" value="1"/>
</dbReference>
<dbReference type="PROSITE" id="PS50987">
    <property type="entry name" value="HTH_ARSR_2"/>
    <property type="match status" value="1"/>
</dbReference>
<evidence type="ECO:0000256" key="4">
    <source>
        <dbReference type="SAM" id="MobiDB-lite"/>
    </source>
</evidence>
<dbReference type="SMART" id="SM00418">
    <property type="entry name" value="HTH_ARSR"/>
    <property type="match status" value="1"/>
</dbReference>
<dbReference type="NCBIfam" id="NF033788">
    <property type="entry name" value="HTH_metalloreg"/>
    <property type="match status" value="1"/>
</dbReference>
<feature type="domain" description="HTH arsR-type" evidence="5">
    <location>
        <begin position="20"/>
        <end position="114"/>
    </location>
</feature>
<keyword evidence="7" id="KW-1185">Reference proteome</keyword>
<dbReference type="AlphaFoldDB" id="A0A1G9NAZ8"/>
<reference evidence="6 7" key="1">
    <citation type="submission" date="2016-10" db="EMBL/GenBank/DDBJ databases">
        <authorList>
            <person name="de Groot N.N."/>
        </authorList>
    </citation>
    <scope>NUCLEOTIDE SEQUENCE [LARGE SCALE GENOMIC DNA]</scope>
    <source>
        <strain evidence="6 7">CGMCC 4.6533</strain>
    </source>
</reference>
<dbReference type="InterPro" id="IPR051011">
    <property type="entry name" value="Metal_resp_trans_reg"/>
</dbReference>
<dbReference type="InterPro" id="IPR036390">
    <property type="entry name" value="WH_DNA-bd_sf"/>
</dbReference>
<accession>A0A1G9NAZ8</accession>
<evidence type="ECO:0000313" key="7">
    <source>
        <dbReference type="Proteomes" id="UP000199202"/>
    </source>
</evidence>
<dbReference type="SUPFAM" id="SSF46785">
    <property type="entry name" value="Winged helix' DNA-binding domain"/>
    <property type="match status" value="1"/>
</dbReference>
<evidence type="ECO:0000259" key="5">
    <source>
        <dbReference type="PROSITE" id="PS50987"/>
    </source>
</evidence>
<dbReference type="PANTHER" id="PTHR43132">
    <property type="entry name" value="ARSENICAL RESISTANCE OPERON REPRESSOR ARSR-RELATED"/>
    <property type="match status" value="1"/>
</dbReference>
<dbReference type="PRINTS" id="PR00778">
    <property type="entry name" value="HTHARSR"/>
</dbReference>
<dbReference type="InterPro" id="IPR011991">
    <property type="entry name" value="ArsR-like_HTH"/>
</dbReference>
<dbReference type="Pfam" id="PF01022">
    <property type="entry name" value="HTH_5"/>
    <property type="match status" value="1"/>
</dbReference>
<dbReference type="GO" id="GO:0003677">
    <property type="term" value="F:DNA binding"/>
    <property type="evidence" value="ECO:0007669"/>
    <property type="project" value="UniProtKB-KW"/>
</dbReference>
<feature type="compositionally biased region" description="Pro residues" evidence="4">
    <location>
        <begin position="7"/>
        <end position="20"/>
    </location>
</feature>
<dbReference type="InterPro" id="IPR036388">
    <property type="entry name" value="WH-like_DNA-bd_sf"/>
</dbReference>
<evidence type="ECO:0000256" key="2">
    <source>
        <dbReference type="ARBA" id="ARBA00023125"/>
    </source>
</evidence>
<feature type="region of interest" description="Disordered" evidence="4">
    <location>
        <begin position="1"/>
        <end position="25"/>
    </location>
</feature>
<evidence type="ECO:0000256" key="3">
    <source>
        <dbReference type="ARBA" id="ARBA00023163"/>
    </source>
</evidence>
<evidence type="ECO:0000313" key="6">
    <source>
        <dbReference type="EMBL" id="SDL83650.1"/>
    </source>
</evidence>
<dbReference type="RefSeq" id="WP_090945655.1">
    <property type="nucleotide sequence ID" value="NZ_FNDJ01000031.1"/>
</dbReference>
<proteinExistence type="predicted"/>
<sequence>MQSSPAAEPPPPAGPPPAEPTPAQLRSAAETFTLLSSPVRLHLVWLITHGSYDVGTLAHHVGMSIATVSQHLSKLRLAGVIAAHRAGRRQLYTVDDPHVLALIQQIFDHIAPDGSLAPDPPATR</sequence>
<keyword evidence="2 6" id="KW-0238">DNA-binding</keyword>
<gene>
    <name evidence="6" type="ORF">SAMN05421869_13191</name>
</gene>
<protein>
    <submittedName>
        <fullName evidence="6">DNA-binding transcriptional regulator, ArsR family</fullName>
    </submittedName>
</protein>
<dbReference type="GO" id="GO:0003700">
    <property type="term" value="F:DNA-binding transcription factor activity"/>
    <property type="evidence" value="ECO:0007669"/>
    <property type="project" value="InterPro"/>
</dbReference>